<evidence type="ECO:0000313" key="3">
    <source>
        <dbReference type="Proteomes" id="UP001266305"/>
    </source>
</evidence>
<dbReference type="EMBL" id="JASSZA010000017">
    <property type="protein sequence ID" value="KAK2090011.1"/>
    <property type="molecule type" value="Genomic_DNA"/>
</dbReference>
<accession>A0ABQ9TYZ8</accession>
<sequence>MCTSEQGLGRVGDVREETPVTYRHRCVCSQTNTYQAILSTDGSRSYALFLYQSVLGLNSGGRMTS</sequence>
<comment type="caution">
    <text evidence="2">The sequence shown here is derived from an EMBL/GenBank/DDBJ whole genome shotgun (WGS) entry which is preliminary data.</text>
</comment>
<reference evidence="2 3" key="1">
    <citation type="submission" date="2023-05" db="EMBL/GenBank/DDBJ databases">
        <title>B98-5 Cell Line De Novo Hybrid Assembly: An Optical Mapping Approach.</title>
        <authorList>
            <person name="Kananen K."/>
            <person name="Auerbach J.A."/>
            <person name="Kautto E."/>
            <person name="Blachly J.S."/>
        </authorList>
    </citation>
    <scope>NUCLEOTIDE SEQUENCE [LARGE SCALE GENOMIC DNA]</scope>
    <source>
        <strain evidence="2">B95-8</strain>
        <tissue evidence="2">Cell line</tissue>
    </source>
</reference>
<feature type="domain" description="NIDO" evidence="1">
    <location>
        <begin position="28"/>
        <end position="53"/>
    </location>
</feature>
<proteinExistence type="predicted"/>
<protein>
    <recommendedName>
        <fullName evidence="1">NIDO domain-containing protein</fullName>
    </recommendedName>
</protein>
<evidence type="ECO:0000313" key="2">
    <source>
        <dbReference type="EMBL" id="KAK2090011.1"/>
    </source>
</evidence>
<name>A0ABQ9TYZ8_SAGOE</name>
<dbReference type="Pfam" id="PF06119">
    <property type="entry name" value="NIDO"/>
    <property type="match status" value="1"/>
</dbReference>
<gene>
    <name evidence="2" type="ORF">P7K49_031267</name>
</gene>
<dbReference type="Proteomes" id="UP001266305">
    <property type="component" value="Unassembled WGS sequence"/>
</dbReference>
<dbReference type="InterPro" id="IPR003886">
    <property type="entry name" value="NIDO_dom"/>
</dbReference>
<organism evidence="2 3">
    <name type="scientific">Saguinus oedipus</name>
    <name type="common">Cotton-top tamarin</name>
    <name type="synonym">Oedipomidas oedipus</name>
    <dbReference type="NCBI Taxonomy" id="9490"/>
    <lineage>
        <taxon>Eukaryota</taxon>
        <taxon>Metazoa</taxon>
        <taxon>Chordata</taxon>
        <taxon>Craniata</taxon>
        <taxon>Vertebrata</taxon>
        <taxon>Euteleostomi</taxon>
        <taxon>Mammalia</taxon>
        <taxon>Eutheria</taxon>
        <taxon>Euarchontoglires</taxon>
        <taxon>Primates</taxon>
        <taxon>Haplorrhini</taxon>
        <taxon>Platyrrhini</taxon>
        <taxon>Cebidae</taxon>
        <taxon>Callitrichinae</taxon>
        <taxon>Saguinus</taxon>
    </lineage>
</organism>
<keyword evidence="3" id="KW-1185">Reference proteome</keyword>
<evidence type="ECO:0000259" key="1">
    <source>
        <dbReference type="Pfam" id="PF06119"/>
    </source>
</evidence>